<feature type="chain" id="PRO_5032947847" evidence="1">
    <location>
        <begin position="16"/>
        <end position="136"/>
    </location>
</feature>
<accession>A0A820GV17</accession>
<protein>
    <submittedName>
        <fullName evidence="2">Uncharacterized protein</fullName>
    </submittedName>
</protein>
<organism evidence="2 3">
    <name type="scientific">Adineta steineri</name>
    <dbReference type="NCBI Taxonomy" id="433720"/>
    <lineage>
        <taxon>Eukaryota</taxon>
        <taxon>Metazoa</taxon>
        <taxon>Spiralia</taxon>
        <taxon>Gnathifera</taxon>
        <taxon>Rotifera</taxon>
        <taxon>Eurotatoria</taxon>
        <taxon>Bdelloidea</taxon>
        <taxon>Adinetida</taxon>
        <taxon>Adinetidae</taxon>
        <taxon>Adineta</taxon>
    </lineage>
</organism>
<feature type="signal peptide" evidence="1">
    <location>
        <begin position="1"/>
        <end position="15"/>
    </location>
</feature>
<sequence length="136" mass="15639">MILCLLWIIIKLIESAHILNPSDLSCKRRVYRLLTFCSNSCILDSLFNSKSLLNIQSTLFNQQINLFIRKKQDNHCSYPNSSKDFALCCNLCTTVTICPEIKILSPHSRYDIIVTNYGLLVSQSWKIFDGNFICLL</sequence>
<keyword evidence="1" id="KW-0732">Signal</keyword>
<evidence type="ECO:0000313" key="3">
    <source>
        <dbReference type="Proteomes" id="UP000663881"/>
    </source>
</evidence>
<dbReference type="Proteomes" id="UP000663881">
    <property type="component" value="Unassembled WGS sequence"/>
</dbReference>
<gene>
    <name evidence="2" type="ORF">OKA104_LOCUS45313</name>
</gene>
<feature type="non-terminal residue" evidence="2">
    <location>
        <position position="1"/>
    </location>
</feature>
<evidence type="ECO:0000313" key="2">
    <source>
        <dbReference type="EMBL" id="CAF4283384.1"/>
    </source>
</evidence>
<proteinExistence type="predicted"/>
<dbReference type="AlphaFoldDB" id="A0A820GV17"/>
<dbReference type="EMBL" id="CAJOAY010014870">
    <property type="protein sequence ID" value="CAF4283384.1"/>
    <property type="molecule type" value="Genomic_DNA"/>
</dbReference>
<name>A0A820GV17_9BILA</name>
<evidence type="ECO:0000256" key="1">
    <source>
        <dbReference type="SAM" id="SignalP"/>
    </source>
</evidence>
<comment type="caution">
    <text evidence="2">The sequence shown here is derived from an EMBL/GenBank/DDBJ whole genome shotgun (WGS) entry which is preliminary data.</text>
</comment>
<reference evidence="2" key="1">
    <citation type="submission" date="2021-02" db="EMBL/GenBank/DDBJ databases">
        <authorList>
            <person name="Nowell W R."/>
        </authorList>
    </citation>
    <scope>NUCLEOTIDE SEQUENCE</scope>
</reference>